<comment type="caution">
    <text evidence="3">The sequence shown here is derived from an EMBL/GenBank/DDBJ whole genome shotgun (WGS) entry which is preliminary data.</text>
</comment>
<dbReference type="SUPFAM" id="SSF52047">
    <property type="entry name" value="RNI-like"/>
    <property type="match status" value="1"/>
</dbReference>
<keyword evidence="4" id="KW-1185">Reference proteome</keyword>
<sequence length="448" mass="52142">MTTILDLPDEIYPLIGKHLSSKSIYSCIRVCRSFYSTFIPYLWSNPTVQPYEGRTIDAIFLRSNAHRIKSIVYSPNLTEDYYAITFPRLHTLRLESFFTDEDEPQYLEVPLAQKVDFLRRHPFVKRLSYHHKDTLPREFWEIIRTEWTALEKLEFSGFVEADDLDVFWAVCERVHTLYLSNVNMLTEGCWPELCELEFNDGTVTDQDLAAILRSFPSRRLTFLSPGGRVTFGPLTYSCLQEMYFGHLRVLRIEHCLRVTSTMTQEILTKCVHLVDFSAPYIYVRDVVGTPKPWGCSKLENLKIFVAKLPDDEAEWEGRLFEQISKLRQLLILNLEPYPLSADSESSDLKTLDFRLLPSPSSSPENSRDDDEGGDKRRHEGIRSWSSLVQLQQFAFDEDRQRLGLEEALWMVQHWQDLVAVHGSFKAAEGDDGDKLKRLFDERGVEHYT</sequence>
<dbReference type="InterPro" id="IPR001810">
    <property type="entry name" value="F-box_dom"/>
</dbReference>
<gene>
    <name evidence="3" type="ORF">BG015_011386</name>
</gene>
<dbReference type="Gene3D" id="3.80.10.10">
    <property type="entry name" value="Ribonuclease Inhibitor"/>
    <property type="match status" value="1"/>
</dbReference>
<evidence type="ECO:0000313" key="3">
    <source>
        <dbReference type="EMBL" id="KAF9147029.1"/>
    </source>
</evidence>
<organism evidence="3 4">
    <name type="scientific">Linnemannia schmuckeri</name>
    <dbReference type="NCBI Taxonomy" id="64567"/>
    <lineage>
        <taxon>Eukaryota</taxon>
        <taxon>Fungi</taxon>
        <taxon>Fungi incertae sedis</taxon>
        <taxon>Mucoromycota</taxon>
        <taxon>Mortierellomycotina</taxon>
        <taxon>Mortierellomycetes</taxon>
        <taxon>Mortierellales</taxon>
        <taxon>Mortierellaceae</taxon>
        <taxon>Linnemannia</taxon>
    </lineage>
</organism>
<evidence type="ECO:0000313" key="4">
    <source>
        <dbReference type="Proteomes" id="UP000748756"/>
    </source>
</evidence>
<evidence type="ECO:0000259" key="2">
    <source>
        <dbReference type="PROSITE" id="PS50181"/>
    </source>
</evidence>
<feature type="domain" description="F-box" evidence="2">
    <location>
        <begin position="1"/>
        <end position="46"/>
    </location>
</feature>
<evidence type="ECO:0000256" key="1">
    <source>
        <dbReference type="SAM" id="MobiDB-lite"/>
    </source>
</evidence>
<dbReference type="Proteomes" id="UP000748756">
    <property type="component" value="Unassembled WGS sequence"/>
</dbReference>
<protein>
    <recommendedName>
        <fullName evidence="2">F-box domain-containing protein</fullName>
    </recommendedName>
</protein>
<dbReference type="PROSITE" id="PS50181">
    <property type="entry name" value="FBOX"/>
    <property type="match status" value="1"/>
</dbReference>
<name>A0A9P5RSS3_9FUNG</name>
<reference evidence="3" key="1">
    <citation type="journal article" date="2020" name="Fungal Divers.">
        <title>Resolving the Mortierellaceae phylogeny through synthesis of multi-gene phylogenetics and phylogenomics.</title>
        <authorList>
            <person name="Vandepol N."/>
            <person name="Liber J."/>
            <person name="Desiro A."/>
            <person name="Na H."/>
            <person name="Kennedy M."/>
            <person name="Barry K."/>
            <person name="Grigoriev I.V."/>
            <person name="Miller A.N."/>
            <person name="O'Donnell K."/>
            <person name="Stajich J.E."/>
            <person name="Bonito G."/>
        </authorList>
    </citation>
    <scope>NUCLEOTIDE SEQUENCE</scope>
    <source>
        <strain evidence="3">NRRL 6426</strain>
    </source>
</reference>
<dbReference type="EMBL" id="JAAAUQ010000877">
    <property type="protein sequence ID" value="KAF9147029.1"/>
    <property type="molecule type" value="Genomic_DNA"/>
</dbReference>
<dbReference type="InterPro" id="IPR032675">
    <property type="entry name" value="LRR_dom_sf"/>
</dbReference>
<proteinExistence type="predicted"/>
<dbReference type="AlphaFoldDB" id="A0A9P5RSS3"/>
<dbReference type="Pfam" id="PF12937">
    <property type="entry name" value="F-box-like"/>
    <property type="match status" value="1"/>
</dbReference>
<dbReference type="SUPFAM" id="SSF81383">
    <property type="entry name" value="F-box domain"/>
    <property type="match status" value="1"/>
</dbReference>
<feature type="region of interest" description="Disordered" evidence="1">
    <location>
        <begin position="355"/>
        <end position="378"/>
    </location>
</feature>
<dbReference type="InterPro" id="IPR036047">
    <property type="entry name" value="F-box-like_dom_sf"/>
</dbReference>
<dbReference type="OrthoDB" id="2432222at2759"/>
<accession>A0A9P5RSS3</accession>